<evidence type="ECO:0000313" key="2">
    <source>
        <dbReference type="Proteomes" id="UP001501676"/>
    </source>
</evidence>
<reference evidence="2" key="1">
    <citation type="journal article" date="2019" name="Int. J. Syst. Evol. Microbiol.">
        <title>The Global Catalogue of Microorganisms (GCM) 10K type strain sequencing project: providing services to taxonomists for standard genome sequencing and annotation.</title>
        <authorList>
            <consortium name="The Broad Institute Genomics Platform"/>
            <consortium name="The Broad Institute Genome Sequencing Center for Infectious Disease"/>
            <person name="Wu L."/>
            <person name="Ma J."/>
        </authorList>
    </citation>
    <scope>NUCLEOTIDE SEQUENCE [LARGE SCALE GENOMIC DNA]</scope>
    <source>
        <strain evidence="2">JCM 9458</strain>
    </source>
</reference>
<dbReference type="Proteomes" id="UP001501676">
    <property type="component" value="Unassembled WGS sequence"/>
</dbReference>
<sequence>MMCDGSASPSCESRSTISRMVANDPPHPPQFGEFEAWAGAGRVVRATKAELATWRLPEPQKAALISSGVPMFDELVHGVSFRAAPTMYRLAYFDDQDVHYRVTWDYGAVPETGEVREWPPSRPGRFVNSTVNHWLCSLQLVGSWFAHSRVINRWDEDAEAEDQALAEIDDLLDRIKAVDPAAIGDGSHETQFWPAVLGRWLY</sequence>
<comment type="caution">
    <text evidence="1">The sequence shown here is derived from an EMBL/GenBank/DDBJ whole genome shotgun (WGS) entry which is preliminary data.</text>
</comment>
<evidence type="ECO:0008006" key="3">
    <source>
        <dbReference type="Google" id="ProtNLM"/>
    </source>
</evidence>
<dbReference type="InterPro" id="IPR025851">
    <property type="entry name" value="SUKH-4"/>
</dbReference>
<name>A0ABP6T8R5_9ACTN</name>
<organism evidence="1 2">
    <name type="scientific">Cryptosporangium minutisporangium</name>
    <dbReference type="NCBI Taxonomy" id="113569"/>
    <lineage>
        <taxon>Bacteria</taxon>
        <taxon>Bacillati</taxon>
        <taxon>Actinomycetota</taxon>
        <taxon>Actinomycetes</taxon>
        <taxon>Cryptosporangiales</taxon>
        <taxon>Cryptosporangiaceae</taxon>
        <taxon>Cryptosporangium</taxon>
    </lineage>
</organism>
<accession>A0ABP6T8R5</accession>
<evidence type="ECO:0000313" key="1">
    <source>
        <dbReference type="EMBL" id="GAA3395010.1"/>
    </source>
</evidence>
<proteinExistence type="predicted"/>
<gene>
    <name evidence="1" type="ORF">GCM10020369_66530</name>
</gene>
<keyword evidence="2" id="KW-1185">Reference proteome</keyword>
<protein>
    <recommendedName>
        <fullName evidence="3">SUKH-4 immunity protein of toxin-antitoxin system</fullName>
    </recommendedName>
</protein>
<dbReference type="Pfam" id="PF14435">
    <property type="entry name" value="SUKH-4"/>
    <property type="match status" value="1"/>
</dbReference>
<dbReference type="EMBL" id="BAAAYN010000047">
    <property type="protein sequence ID" value="GAA3395010.1"/>
    <property type="molecule type" value="Genomic_DNA"/>
</dbReference>